<dbReference type="InterPro" id="IPR051794">
    <property type="entry name" value="PG_Endopeptidase_C40"/>
</dbReference>
<dbReference type="SUPFAM" id="SSF53955">
    <property type="entry name" value="Lysozyme-like"/>
    <property type="match status" value="1"/>
</dbReference>
<evidence type="ECO:0000256" key="2">
    <source>
        <dbReference type="ARBA" id="ARBA00022670"/>
    </source>
</evidence>
<keyword evidence="3" id="KW-0378">Hydrolase</keyword>
<evidence type="ECO:0000256" key="3">
    <source>
        <dbReference type="ARBA" id="ARBA00022801"/>
    </source>
</evidence>
<dbReference type="Gene3D" id="3.90.1720.10">
    <property type="entry name" value="endopeptidase domain like (from Nostoc punctiforme)"/>
    <property type="match status" value="1"/>
</dbReference>
<evidence type="ECO:0000259" key="5">
    <source>
        <dbReference type="PROSITE" id="PS51935"/>
    </source>
</evidence>
<dbReference type="InterPro" id="IPR038765">
    <property type="entry name" value="Papain-like_cys_pep_sf"/>
</dbReference>
<keyword evidence="2" id="KW-0645">Protease</keyword>
<organism evidence="6 7">
    <name type="scientific">Lentzea sokolovensis</name>
    <dbReference type="NCBI Taxonomy" id="3095429"/>
    <lineage>
        <taxon>Bacteria</taxon>
        <taxon>Bacillati</taxon>
        <taxon>Actinomycetota</taxon>
        <taxon>Actinomycetes</taxon>
        <taxon>Pseudonocardiales</taxon>
        <taxon>Pseudonocardiaceae</taxon>
        <taxon>Lentzea</taxon>
    </lineage>
</organism>
<dbReference type="PANTHER" id="PTHR47359">
    <property type="entry name" value="PEPTIDOGLYCAN DL-ENDOPEPTIDASE CWLO"/>
    <property type="match status" value="1"/>
</dbReference>
<dbReference type="EMBL" id="JAXAVU010000016">
    <property type="protein sequence ID" value="MDX8148402.1"/>
    <property type="molecule type" value="Genomic_DNA"/>
</dbReference>
<gene>
    <name evidence="6" type="ORF">SK854_40245</name>
</gene>
<dbReference type="Pfam" id="PF00877">
    <property type="entry name" value="NLPC_P60"/>
    <property type="match status" value="1"/>
</dbReference>
<dbReference type="InterPro" id="IPR000064">
    <property type="entry name" value="NLP_P60_dom"/>
</dbReference>
<dbReference type="PROSITE" id="PS51935">
    <property type="entry name" value="NLPC_P60"/>
    <property type="match status" value="1"/>
</dbReference>
<sequence>MMAKLGAAVGTVLLVAVLAAAGVVNAVSALFGSSTSGHVNCAKPIEDVPPTYCGLYVAAVRVCPGLDWSILAAIGKIETDHGRLDAPGVTSGENFAGAGGPMQFLEPTFAGVLGRHALPPGGATPPSRYNPHDAVHAAAFYLCDSGAPQDLYKAIFAYNHADWYVRDVLEQARKYAESANLGTGNCAEIRSATPAARIAIEFACAQLGLPYIWGGDGEAEGGFDCSGLTRAAYDAAGVELPRTAHTQHDAGPQVPAGEPLLPGDLVFYGTSRDVHHVGLYIGAGQMIHAPTFGQVVKIGPYRWTGDDYYGATRPHRAVST</sequence>
<evidence type="ECO:0000313" key="6">
    <source>
        <dbReference type="EMBL" id="MDX8148402.1"/>
    </source>
</evidence>
<comment type="caution">
    <text evidence="6">The sequence shown here is derived from an EMBL/GenBank/DDBJ whole genome shotgun (WGS) entry which is preliminary data.</text>
</comment>
<dbReference type="Gene3D" id="1.10.530.10">
    <property type="match status" value="1"/>
</dbReference>
<dbReference type="PANTHER" id="PTHR47359:SF3">
    <property type="entry name" value="NLP_P60 DOMAIN-CONTAINING PROTEIN-RELATED"/>
    <property type="match status" value="1"/>
</dbReference>
<reference evidence="6 7" key="1">
    <citation type="submission" date="2023-11" db="EMBL/GenBank/DDBJ databases">
        <title>Lentzea sokolovensis, sp. nov., Lentzea kristufkii, sp. nov., and Lentzea miocenensis, sp. nov., rare actinobacteria from Sokolov Coal Basin, Miocene lacustrine sediment, Czech Republic.</title>
        <authorList>
            <person name="Lara A."/>
            <person name="Kotroba L."/>
            <person name="Nouioui I."/>
            <person name="Neumann-Schaal M."/>
            <person name="Mast Y."/>
            <person name="Chronakova A."/>
        </authorList>
    </citation>
    <scope>NUCLEOTIDE SEQUENCE [LARGE SCALE GENOMIC DNA]</scope>
    <source>
        <strain evidence="6 7">BCCO 10_0061</strain>
    </source>
</reference>
<name>A0ABU4V9F9_9PSEU</name>
<dbReference type="Proteomes" id="UP001285352">
    <property type="component" value="Unassembled WGS sequence"/>
</dbReference>
<evidence type="ECO:0000313" key="7">
    <source>
        <dbReference type="Proteomes" id="UP001285352"/>
    </source>
</evidence>
<accession>A0ABU4V9F9</accession>
<dbReference type="InterPro" id="IPR023346">
    <property type="entry name" value="Lysozyme-like_dom_sf"/>
</dbReference>
<dbReference type="SUPFAM" id="SSF54001">
    <property type="entry name" value="Cysteine proteinases"/>
    <property type="match status" value="1"/>
</dbReference>
<feature type="domain" description="NlpC/P60" evidence="5">
    <location>
        <begin position="193"/>
        <end position="320"/>
    </location>
</feature>
<protein>
    <submittedName>
        <fullName evidence="6">Bifunctional lytic transglycosylase/C40 family peptidase</fullName>
    </submittedName>
</protein>
<evidence type="ECO:0000256" key="1">
    <source>
        <dbReference type="ARBA" id="ARBA00007074"/>
    </source>
</evidence>
<dbReference type="CDD" id="cd13399">
    <property type="entry name" value="Slt35-like"/>
    <property type="match status" value="1"/>
</dbReference>
<reference evidence="6 7" key="2">
    <citation type="submission" date="2023-11" db="EMBL/GenBank/DDBJ databases">
        <authorList>
            <person name="Lara A.C."/>
            <person name="Chronakova A."/>
        </authorList>
    </citation>
    <scope>NUCLEOTIDE SEQUENCE [LARGE SCALE GENOMIC DNA]</scope>
    <source>
        <strain evidence="6 7">BCCO 10_0061</strain>
    </source>
</reference>
<comment type="similarity">
    <text evidence="1">Belongs to the peptidase C40 family.</text>
</comment>
<proteinExistence type="inferred from homology"/>
<evidence type="ECO:0000256" key="4">
    <source>
        <dbReference type="ARBA" id="ARBA00022807"/>
    </source>
</evidence>
<keyword evidence="7" id="KW-1185">Reference proteome</keyword>
<keyword evidence="4" id="KW-0788">Thiol protease</keyword>